<evidence type="ECO:0000256" key="1">
    <source>
        <dbReference type="SAM" id="MobiDB-lite"/>
    </source>
</evidence>
<dbReference type="Proteomes" id="UP001438292">
    <property type="component" value="Unassembled WGS sequence"/>
</dbReference>
<dbReference type="PIRSF" id="PIRSF016481">
    <property type="entry name" value="Pilus_assembly_PilP"/>
    <property type="match status" value="1"/>
</dbReference>
<evidence type="ECO:0000313" key="3">
    <source>
        <dbReference type="Proteomes" id="UP001438292"/>
    </source>
</evidence>
<dbReference type="Pfam" id="PF04351">
    <property type="entry name" value="PilP"/>
    <property type="match status" value="1"/>
</dbReference>
<dbReference type="InterPro" id="IPR007446">
    <property type="entry name" value="PilP"/>
</dbReference>
<name>A0ABV0H131_9NEIS</name>
<sequence length="175" mass="19409">MRRIAICLLLLLLNACGDGGDNGNDDLRQWMANSSLGLRGQIDPLPQVQAYKPFNYQAYDLTDPFNPQKLQAGKRQNSANAPDLSRPREALENYDLDKLEMVGTIRKSAAIYALIRTPEGSVYRVQPGNYLGLNFGKVTSISDAEVQLAETVEDLNGEWVQRSSSLHLAEQGQNK</sequence>
<dbReference type="Gene3D" id="2.30.30.830">
    <property type="match status" value="1"/>
</dbReference>
<protein>
    <submittedName>
        <fullName evidence="2">Pilus assembly protein PilP</fullName>
    </submittedName>
</protein>
<comment type="caution">
    <text evidence="2">The sequence shown here is derived from an EMBL/GenBank/DDBJ whole genome shotgun (WGS) entry which is preliminary data.</text>
</comment>
<reference evidence="2 3" key="1">
    <citation type="submission" date="2024-05" db="EMBL/GenBank/DDBJ databases">
        <authorList>
            <person name="De Oliveira J.P."/>
            <person name="Noriler S.A."/>
            <person name="De Oliveira A.G."/>
            <person name="Sipoli D.S."/>
        </authorList>
    </citation>
    <scope>NUCLEOTIDE SEQUENCE [LARGE SCALE GENOMIC DNA]</scope>
    <source>
        <strain evidence="2 3">LABIM186</strain>
    </source>
</reference>
<proteinExistence type="predicted"/>
<gene>
    <name evidence="2" type="ORF">ABH309_04325</name>
</gene>
<dbReference type="EMBL" id="JBDQQU010000004">
    <property type="protein sequence ID" value="MEO3953672.1"/>
    <property type="molecule type" value="Genomic_DNA"/>
</dbReference>
<dbReference type="RefSeq" id="WP_166439381.1">
    <property type="nucleotide sequence ID" value="NZ_JAJNRU010000002.1"/>
</dbReference>
<organism evidence="2 3">
    <name type="scientific">Chromobacterium piscinae</name>
    <dbReference type="NCBI Taxonomy" id="686831"/>
    <lineage>
        <taxon>Bacteria</taxon>
        <taxon>Pseudomonadati</taxon>
        <taxon>Pseudomonadota</taxon>
        <taxon>Betaproteobacteria</taxon>
        <taxon>Neisseriales</taxon>
        <taxon>Chromobacteriaceae</taxon>
        <taxon>Chromobacterium</taxon>
    </lineage>
</organism>
<dbReference type="GeneID" id="97479492"/>
<accession>A0ABV0H131</accession>
<evidence type="ECO:0000313" key="2">
    <source>
        <dbReference type="EMBL" id="MEO3953672.1"/>
    </source>
</evidence>
<feature type="region of interest" description="Disordered" evidence="1">
    <location>
        <begin position="67"/>
        <end position="89"/>
    </location>
</feature>
<keyword evidence="3" id="KW-1185">Reference proteome</keyword>